<evidence type="ECO:0000256" key="1">
    <source>
        <dbReference type="ARBA" id="ARBA00022670"/>
    </source>
</evidence>
<evidence type="ECO:0000256" key="4">
    <source>
        <dbReference type="ARBA" id="ARBA00022833"/>
    </source>
</evidence>
<keyword evidence="11" id="KW-1185">Reference proteome</keyword>
<keyword evidence="3 6" id="KW-0378">Hydrolase</keyword>
<evidence type="ECO:0000256" key="6">
    <source>
        <dbReference type="RuleBase" id="RU003983"/>
    </source>
</evidence>
<dbReference type="CDD" id="cd07324">
    <property type="entry name" value="M48C_Oma1-like"/>
    <property type="match status" value="1"/>
</dbReference>
<dbReference type="InterPro" id="IPR051156">
    <property type="entry name" value="Mito/Outer_Membr_Metalloprot"/>
</dbReference>
<comment type="similarity">
    <text evidence="6">Belongs to the peptidase M48 family.</text>
</comment>
<feature type="chain" id="PRO_5046456710" evidence="8">
    <location>
        <begin position="22"/>
        <end position="228"/>
    </location>
</feature>
<keyword evidence="2" id="KW-0479">Metal-binding</keyword>
<dbReference type="EMBL" id="OZ026884">
    <property type="protein sequence ID" value="CAL1239558.1"/>
    <property type="molecule type" value="Genomic_DNA"/>
</dbReference>
<dbReference type="PANTHER" id="PTHR22726">
    <property type="entry name" value="METALLOENDOPEPTIDASE OMA1"/>
    <property type="match status" value="1"/>
</dbReference>
<accession>A0ABP1C5R6</accession>
<feature type="region of interest" description="Disordered" evidence="7">
    <location>
        <begin position="206"/>
        <end position="228"/>
    </location>
</feature>
<evidence type="ECO:0000313" key="10">
    <source>
        <dbReference type="EMBL" id="CAL1239558.1"/>
    </source>
</evidence>
<evidence type="ECO:0000256" key="2">
    <source>
        <dbReference type="ARBA" id="ARBA00022723"/>
    </source>
</evidence>
<organism evidence="10 11">
    <name type="scientific">Candidatus Methylocalor cossyra</name>
    <dbReference type="NCBI Taxonomy" id="3108543"/>
    <lineage>
        <taxon>Bacteria</taxon>
        <taxon>Pseudomonadati</taxon>
        <taxon>Pseudomonadota</taxon>
        <taxon>Gammaproteobacteria</taxon>
        <taxon>Methylococcales</taxon>
        <taxon>Methylococcaceae</taxon>
        <taxon>Candidatus Methylocalor</taxon>
    </lineage>
</organism>
<comment type="cofactor">
    <cofactor evidence="6">
        <name>Zn(2+)</name>
        <dbReference type="ChEBI" id="CHEBI:29105"/>
    </cofactor>
    <text evidence="6">Binds 1 zinc ion per subunit.</text>
</comment>
<dbReference type="Gene3D" id="3.30.2010.10">
    <property type="entry name" value="Metalloproteases ('zincins'), catalytic domain"/>
    <property type="match status" value="1"/>
</dbReference>
<evidence type="ECO:0000256" key="3">
    <source>
        <dbReference type="ARBA" id="ARBA00022801"/>
    </source>
</evidence>
<evidence type="ECO:0000256" key="7">
    <source>
        <dbReference type="SAM" id="MobiDB-lite"/>
    </source>
</evidence>
<dbReference type="InterPro" id="IPR001915">
    <property type="entry name" value="Peptidase_M48"/>
</dbReference>
<feature type="domain" description="Peptidase M48" evidence="9">
    <location>
        <begin position="53"/>
        <end position="127"/>
    </location>
</feature>
<evidence type="ECO:0000313" key="11">
    <source>
        <dbReference type="Proteomes" id="UP001497493"/>
    </source>
</evidence>
<reference evidence="10 11" key="1">
    <citation type="submission" date="2024-04" db="EMBL/GenBank/DDBJ databases">
        <authorList>
            <person name="Cremers G."/>
        </authorList>
    </citation>
    <scope>NUCLEOTIDE SEQUENCE [LARGE SCALE GENOMIC DNA]</scope>
    <source>
        <strain evidence="10">MeCH1-AG</strain>
    </source>
</reference>
<gene>
    <name evidence="10" type="ORF">MECH1_V1_0782</name>
</gene>
<name>A0ABP1C5R6_9GAMM</name>
<keyword evidence="8" id="KW-0732">Signal</keyword>
<dbReference type="Pfam" id="PF01435">
    <property type="entry name" value="Peptidase_M48"/>
    <property type="match status" value="1"/>
</dbReference>
<keyword evidence="5 6" id="KW-0482">Metalloprotease</keyword>
<evidence type="ECO:0000256" key="8">
    <source>
        <dbReference type="SAM" id="SignalP"/>
    </source>
</evidence>
<dbReference type="RefSeq" id="WP_348759103.1">
    <property type="nucleotide sequence ID" value="NZ_OZ026884.1"/>
</dbReference>
<sequence>MGPIWRSLGAVLLGWLAAADAAALCPQEQQRARASAARIAEEWPAVPGGDELARYIQELGERLARVGAAGRDIPWRFTVLRDRSPYAFAIGAGAVYVTEGAVAFAGSESELAAILAHEIGHQLAGHFCGAAPDAYDSVGRRQDPVGGLVQVIDPHKETEADRYAVGLLREAGFDPRAMREVAKRLPDKPEIAGRRLTALHDLLGRLPPPRRIRESDQFRRLRGRAAGP</sequence>
<keyword evidence="1 6" id="KW-0645">Protease</keyword>
<feature type="signal peptide" evidence="8">
    <location>
        <begin position="1"/>
        <end position="21"/>
    </location>
</feature>
<evidence type="ECO:0000256" key="5">
    <source>
        <dbReference type="ARBA" id="ARBA00023049"/>
    </source>
</evidence>
<proteinExistence type="inferred from homology"/>
<dbReference type="PANTHER" id="PTHR22726:SF1">
    <property type="entry name" value="METALLOENDOPEPTIDASE OMA1, MITOCHONDRIAL"/>
    <property type="match status" value="1"/>
</dbReference>
<evidence type="ECO:0000259" key="9">
    <source>
        <dbReference type="Pfam" id="PF01435"/>
    </source>
</evidence>
<dbReference type="Proteomes" id="UP001497493">
    <property type="component" value="Chromosome"/>
</dbReference>
<protein>
    <submittedName>
        <fullName evidence="10">Peptidase M48 Ste24p</fullName>
    </submittedName>
</protein>
<keyword evidence="4 6" id="KW-0862">Zinc</keyword>